<comment type="similarity">
    <text evidence="3">Belongs to the protein disulfide isomerase family.</text>
</comment>
<dbReference type="InterPro" id="IPR036249">
    <property type="entry name" value="Thioredoxin-like_sf"/>
</dbReference>
<evidence type="ECO:0000256" key="7">
    <source>
        <dbReference type="ARBA" id="ARBA00022824"/>
    </source>
</evidence>
<dbReference type="InterPro" id="IPR017937">
    <property type="entry name" value="Thioredoxin_CS"/>
</dbReference>
<feature type="disulfide bond" description="Redox-active" evidence="11">
    <location>
        <begin position="424"/>
        <end position="427"/>
    </location>
</feature>
<dbReference type="Proteomes" id="UP000886520">
    <property type="component" value="Chromosome 5"/>
</dbReference>
<dbReference type="Pfam" id="PF13848">
    <property type="entry name" value="Thioredoxin_6"/>
    <property type="match status" value="1"/>
</dbReference>
<dbReference type="EMBL" id="JABFUD020000005">
    <property type="protein sequence ID" value="KAI5080353.1"/>
    <property type="molecule type" value="Genomic_DNA"/>
</dbReference>
<protein>
    <recommendedName>
        <fullName evidence="4">protein disulfide-isomerase</fullName>
        <ecNumber evidence="4">5.3.4.1</ecNumber>
    </recommendedName>
</protein>
<organism evidence="13 15">
    <name type="scientific">Adiantum capillus-veneris</name>
    <name type="common">Maidenhair fern</name>
    <dbReference type="NCBI Taxonomy" id="13818"/>
    <lineage>
        <taxon>Eukaryota</taxon>
        <taxon>Viridiplantae</taxon>
        <taxon>Streptophyta</taxon>
        <taxon>Embryophyta</taxon>
        <taxon>Tracheophyta</taxon>
        <taxon>Polypodiopsida</taxon>
        <taxon>Polypodiidae</taxon>
        <taxon>Polypodiales</taxon>
        <taxon>Pteridineae</taxon>
        <taxon>Pteridaceae</taxon>
        <taxon>Vittarioideae</taxon>
        <taxon>Adiantum</taxon>
    </lineage>
</organism>
<evidence type="ECO:0000256" key="2">
    <source>
        <dbReference type="ARBA" id="ARBA00004319"/>
    </source>
</evidence>
<comment type="catalytic activity">
    <reaction evidence="1">
        <text>Catalyzes the rearrangement of -S-S- bonds in proteins.</text>
        <dbReference type="EC" id="5.3.4.1"/>
    </reaction>
</comment>
<dbReference type="OrthoDB" id="427280at2759"/>
<dbReference type="PANTHER" id="PTHR18929">
    <property type="entry name" value="PROTEIN DISULFIDE ISOMERASE"/>
    <property type="match status" value="1"/>
</dbReference>
<dbReference type="GO" id="GO:0034976">
    <property type="term" value="P:response to endoplasmic reticulum stress"/>
    <property type="evidence" value="ECO:0007669"/>
    <property type="project" value="TreeGrafter"/>
</dbReference>
<feature type="disulfide bond" description="Redox-active" evidence="11">
    <location>
        <begin position="61"/>
        <end position="64"/>
    </location>
</feature>
<dbReference type="NCBIfam" id="TIGR01130">
    <property type="entry name" value="ER_PDI_fam"/>
    <property type="match status" value="1"/>
</dbReference>
<evidence type="ECO:0000313" key="15">
    <source>
        <dbReference type="Proteomes" id="UP000886520"/>
    </source>
</evidence>
<dbReference type="AlphaFoldDB" id="A0A9D4V647"/>
<keyword evidence="9" id="KW-0413">Isomerase</keyword>
<dbReference type="PANTHER" id="PTHR18929:SF132">
    <property type="entry name" value="PROTEIN DISULFIDE-ISOMERASE A3"/>
    <property type="match status" value="1"/>
</dbReference>
<comment type="caution">
    <text evidence="13">The sequence shown here is derived from an EMBL/GenBank/DDBJ whole genome shotgun (WGS) entry which is preliminary data.</text>
</comment>
<evidence type="ECO:0000256" key="4">
    <source>
        <dbReference type="ARBA" id="ARBA00012723"/>
    </source>
</evidence>
<keyword evidence="10 11" id="KW-0676">Redox-active center</keyword>
<comment type="subcellular location">
    <subcellularLocation>
        <location evidence="2">Endoplasmic reticulum lumen</location>
    </subcellularLocation>
</comment>
<dbReference type="GO" id="GO:0005788">
    <property type="term" value="C:endoplasmic reticulum lumen"/>
    <property type="evidence" value="ECO:0007669"/>
    <property type="project" value="UniProtKB-SubCell"/>
</dbReference>
<proteinExistence type="inferred from homology"/>
<accession>A0A9D4V647</accession>
<keyword evidence="5" id="KW-0732">Signal</keyword>
<dbReference type="SUPFAM" id="SSF52833">
    <property type="entry name" value="Thioredoxin-like"/>
    <property type="match status" value="4"/>
</dbReference>
<dbReference type="CDD" id="cd02995">
    <property type="entry name" value="PDI_a_PDI_a'_C"/>
    <property type="match status" value="1"/>
</dbReference>
<evidence type="ECO:0000256" key="6">
    <source>
        <dbReference type="ARBA" id="ARBA00022737"/>
    </source>
</evidence>
<dbReference type="CDD" id="cd02981">
    <property type="entry name" value="PDI_b_family"/>
    <property type="match status" value="1"/>
</dbReference>
<feature type="domain" description="Thioredoxin" evidence="12">
    <location>
        <begin position="374"/>
        <end position="504"/>
    </location>
</feature>
<dbReference type="CDD" id="cd02982">
    <property type="entry name" value="PDI_b'_family"/>
    <property type="match status" value="1"/>
</dbReference>
<keyword evidence="15" id="KW-1185">Reference proteome</keyword>
<evidence type="ECO:0000256" key="8">
    <source>
        <dbReference type="ARBA" id="ARBA00023157"/>
    </source>
</evidence>
<dbReference type="Pfam" id="PF00085">
    <property type="entry name" value="Thioredoxin"/>
    <property type="match status" value="2"/>
</dbReference>
<evidence type="ECO:0000256" key="11">
    <source>
        <dbReference type="PIRSR" id="PIRSR605792-51"/>
    </source>
</evidence>
<dbReference type="EC" id="5.3.4.1" evidence="4"/>
<dbReference type="FunFam" id="3.40.30.10:FF:000107">
    <property type="entry name" value="Protein disulfide-isomerase 5-2"/>
    <property type="match status" value="1"/>
</dbReference>
<dbReference type="InterPro" id="IPR013766">
    <property type="entry name" value="Thioredoxin_domain"/>
</dbReference>
<dbReference type="CDD" id="cd02961">
    <property type="entry name" value="PDI_a_family"/>
    <property type="match status" value="1"/>
</dbReference>
<dbReference type="InterPro" id="IPR005792">
    <property type="entry name" value="Prot_disulphide_isomerase"/>
</dbReference>
<dbReference type="PROSITE" id="PS51352">
    <property type="entry name" value="THIOREDOXIN_2"/>
    <property type="match status" value="2"/>
</dbReference>
<dbReference type="GO" id="GO:0003756">
    <property type="term" value="F:protein disulfide isomerase activity"/>
    <property type="evidence" value="ECO:0007669"/>
    <property type="project" value="UniProtKB-EC"/>
</dbReference>
<evidence type="ECO:0000313" key="14">
    <source>
        <dbReference type="EMBL" id="KAI5080354.1"/>
    </source>
</evidence>
<keyword evidence="6" id="KW-0677">Repeat</keyword>
<evidence type="ECO:0000256" key="3">
    <source>
        <dbReference type="ARBA" id="ARBA00006347"/>
    </source>
</evidence>
<dbReference type="GO" id="GO:0006457">
    <property type="term" value="P:protein folding"/>
    <property type="evidence" value="ECO:0007669"/>
    <property type="project" value="TreeGrafter"/>
</dbReference>
<keyword evidence="8 11" id="KW-1015">Disulfide bond</keyword>
<evidence type="ECO:0000256" key="5">
    <source>
        <dbReference type="ARBA" id="ARBA00022729"/>
    </source>
</evidence>
<reference evidence="13 15" key="1">
    <citation type="submission" date="2021-01" db="EMBL/GenBank/DDBJ databases">
        <title>Adiantum capillus-veneris genome.</title>
        <authorList>
            <person name="Fang Y."/>
            <person name="Liao Q."/>
        </authorList>
    </citation>
    <scope>NUCLEOTIDE SEQUENCE [LARGE SCALE GENOMIC DNA]</scope>
    <source>
        <strain evidence="13">H3</strain>
        <tissue evidence="13">Leaf</tissue>
    </source>
</reference>
<evidence type="ECO:0000256" key="10">
    <source>
        <dbReference type="ARBA" id="ARBA00023284"/>
    </source>
</evidence>
<dbReference type="EMBL" id="JABFUD020000005">
    <property type="protein sequence ID" value="KAI5080354.1"/>
    <property type="molecule type" value="Genomic_DNA"/>
</dbReference>
<keyword evidence="7" id="KW-0256">Endoplasmic reticulum</keyword>
<name>A0A9D4V647_ADICA</name>
<evidence type="ECO:0000313" key="13">
    <source>
        <dbReference type="EMBL" id="KAI5080353.1"/>
    </source>
</evidence>
<dbReference type="Gene3D" id="3.40.30.10">
    <property type="entry name" value="Glutaredoxin"/>
    <property type="match status" value="4"/>
</dbReference>
<feature type="domain" description="Thioredoxin" evidence="12">
    <location>
        <begin position="9"/>
        <end position="187"/>
    </location>
</feature>
<gene>
    <name evidence="13" type="ORF">GOP47_0005832</name>
    <name evidence="14" type="ORF">GOP47_0005833</name>
</gene>
<evidence type="ECO:0000256" key="9">
    <source>
        <dbReference type="ARBA" id="ARBA00023235"/>
    </source>
</evidence>
<dbReference type="PROSITE" id="PS00194">
    <property type="entry name" value="THIOREDOXIN_1"/>
    <property type="match status" value="1"/>
</dbReference>
<sequence>MAFSCNRLPIRAVQAEVVDKPNIVDEGSAADNYVIVLDASNFTEVVAQHAFIVVEFYSPWCAHCIQFAPEYEKAAALLRSHQSPIVLAKIDVHANRDLALQHNLQSIPHLSIFLNQGSTERPYKGPLLADGIVSYLKKQAKPPCPQITASEEGAKVVKDADFLVVGVFPGLDSSDELVQSFISIAAELQSDYEFKYTVDAGFLPAIPACIANIENSKPSVRVYKNFDEGIHVFQNSVDELLLGQADAMKKLLESVSIPHVVWLNYKDPVQIEYITKILSDYPQDAQVFLFADASQEDKLEGMKEAYQQLAKENQGKGLRFIIADTVEGEGAMDYFGVRKEKIPAVVIFRDSDEKTKYMLEQADEASMAAWLQGYFQGEVAEFVKSEPVPESNERPVKVVVRDTMEAMVLQAEKNVLLEFYAPWCGHCKRLAPILEELAEEMQVTHPDVVIAKLDDTANDVVDKRFEVEGYPTMYLRVAASGDVVKFEGAPTKDAILAFIDANIVKDAIAVPEASSPVQDDPKDEL</sequence>
<evidence type="ECO:0000256" key="1">
    <source>
        <dbReference type="ARBA" id="ARBA00001182"/>
    </source>
</evidence>
<evidence type="ECO:0000259" key="12">
    <source>
        <dbReference type="PROSITE" id="PS51352"/>
    </source>
</evidence>